<proteinExistence type="predicted"/>
<feature type="region of interest" description="Disordered" evidence="1">
    <location>
        <begin position="190"/>
        <end position="226"/>
    </location>
</feature>
<dbReference type="AlphaFoldDB" id="A0A9E8KJV7"/>
<dbReference type="NCBIfam" id="TIGR02519">
    <property type="entry name" value="pilus_MshL"/>
    <property type="match status" value="1"/>
</dbReference>
<dbReference type="PANTHER" id="PTHR30332:SF17">
    <property type="entry name" value="TYPE IV PILIATION SYSTEM PROTEIN DR_0774-RELATED"/>
    <property type="match status" value="1"/>
</dbReference>
<dbReference type="GO" id="GO:0019867">
    <property type="term" value="C:outer membrane"/>
    <property type="evidence" value="ECO:0007669"/>
    <property type="project" value="InterPro"/>
</dbReference>
<dbReference type="GO" id="GO:0015627">
    <property type="term" value="C:type II protein secretion system complex"/>
    <property type="evidence" value="ECO:0007669"/>
    <property type="project" value="TreeGrafter"/>
</dbReference>
<dbReference type="InterPro" id="IPR013358">
    <property type="entry name" value="Pilus_biogenesis_MshL"/>
</dbReference>
<dbReference type="InterPro" id="IPR011514">
    <property type="entry name" value="Secretin_N_2"/>
</dbReference>
<dbReference type="Gene3D" id="3.30.1370.130">
    <property type="match status" value="1"/>
</dbReference>
<dbReference type="Pfam" id="PF00263">
    <property type="entry name" value="Secretin"/>
    <property type="match status" value="1"/>
</dbReference>
<dbReference type="RefSeq" id="WP_251812717.1">
    <property type="nucleotide sequence ID" value="NZ_CP101527.1"/>
</dbReference>
<dbReference type="EMBL" id="CP101527">
    <property type="protein sequence ID" value="UZW75441.1"/>
    <property type="molecule type" value="Genomic_DNA"/>
</dbReference>
<feature type="domain" description="Type II/III secretion system secretin-like" evidence="2">
    <location>
        <begin position="370"/>
        <end position="547"/>
    </location>
</feature>
<evidence type="ECO:0000259" key="2">
    <source>
        <dbReference type="Pfam" id="PF00263"/>
    </source>
</evidence>
<accession>A0A9E8KJV7</accession>
<sequence>MSLQVKTIGLVAKTQSIKWSTGLGFVVILSLLSGCSSNGLLQSNRSVSTDSVDELTQVLDEDLTQYDKQMPAQLPNSVANALLPSMGAPAIKTQQDKRFDIAVKEVDAREFFRSLVKGTKYNIVVHPEVTGSISLELSNVTVPQVMALTKELYGYDFQEDGRFYRIMPGGLKTRVFQINYLNIKRLGGSETRVSSGSVSEGSNSSDSSGGSNNNNRSGGNDSTSEKVIGTRISTTSESDFWAQLSQTLLLITGDGEGRRVVATPNAGVIVVRAMPEELKSVESYLRQTELIMQRQVVLEAKILEVELNEGYQQGIDWTAIETSGSIGADGLPKKLVGGNMVSELITNEDLGGVFTATLKVGDFSGFMQLLGTQGSVQVLSSPRISTVNNQKAVIKVGTDEFFVTDIDIDEDTGSSNNSDTTSTDVTLTPFFSGIALDVTPQISEEGNIILHVHPTISEVNDQEKVVSLGDRDVVLPLALSTIRETDSVIKAANGQIVVIGGLIQNISREINSSVPILGDIPLLGELFKQKRYQQRKSELVILLRPVISSDKVFESQIRKSRKRFGEFRDVLGSPIPPSF</sequence>
<dbReference type="PROSITE" id="PS51257">
    <property type="entry name" value="PROKAR_LIPOPROTEIN"/>
    <property type="match status" value="1"/>
</dbReference>
<dbReference type="InterPro" id="IPR001775">
    <property type="entry name" value="GspD/PilQ"/>
</dbReference>
<organism evidence="4 5">
    <name type="scientific">Alkalimarinus sediminis</name>
    <dbReference type="NCBI Taxonomy" id="1632866"/>
    <lineage>
        <taxon>Bacteria</taxon>
        <taxon>Pseudomonadati</taxon>
        <taxon>Pseudomonadota</taxon>
        <taxon>Gammaproteobacteria</taxon>
        <taxon>Alteromonadales</taxon>
        <taxon>Alteromonadaceae</taxon>
        <taxon>Alkalimarinus</taxon>
    </lineage>
</organism>
<dbReference type="InterPro" id="IPR004846">
    <property type="entry name" value="T2SS/T3SS_dom"/>
</dbReference>
<evidence type="ECO:0000313" key="5">
    <source>
        <dbReference type="Proteomes" id="UP001164472"/>
    </source>
</evidence>
<evidence type="ECO:0000259" key="3">
    <source>
        <dbReference type="Pfam" id="PF07655"/>
    </source>
</evidence>
<reference evidence="4" key="1">
    <citation type="submission" date="2022-07" db="EMBL/GenBank/DDBJ databases">
        <title>Alkalimarinus sp. nov., isolated from gut of a Alitta virens.</title>
        <authorList>
            <person name="Yang A.I."/>
            <person name="Shin N.-R."/>
        </authorList>
    </citation>
    <scope>NUCLEOTIDE SEQUENCE</scope>
    <source>
        <strain evidence="4">FA028</strain>
    </source>
</reference>
<dbReference type="KEGG" id="asem:NNL22_02225"/>
<dbReference type="GO" id="GO:0009297">
    <property type="term" value="P:pilus assembly"/>
    <property type="evidence" value="ECO:0007669"/>
    <property type="project" value="InterPro"/>
</dbReference>
<dbReference type="PANTHER" id="PTHR30332">
    <property type="entry name" value="PROBABLE GENERAL SECRETION PATHWAY PROTEIN D"/>
    <property type="match status" value="1"/>
</dbReference>
<dbReference type="Pfam" id="PF07655">
    <property type="entry name" value="Secretin_N_2"/>
    <property type="match status" value="1"/>
</dbReference>
<dbReference type="Proteomes" id="UP001164472">
    <property type="component" value="Chromosome"/>
</dbReference>
<dbReference type="GO" id="GO:0009306">
    <property type="term" value="P:protein secretion"/>
    <property type="evidence" value="ECO:0007669"/>
    <property type="project" value="InterPro"/>
</dbReference>
<feature type="domain" description="Secretin N-terminal" evidence="3">
    <location>
        <begin position="173"/>
        <end position="266"/>
    </location>
</feature>
<dbReference type="PRINTS" id="PR00811">
    <property type="entry name" value="BCTERIALGSPD"/>
</dbReference>
<gene>
    <name evidence="4" type="primary">mshL</name>
    <name evidence="4" type="ORF">NNL22_02225</name>
</gene>
<dbReference type="InterPro" id="IPR050810">
    <property type="entry name" value="Bact_Secretion_Sys_Channel"/>
</dbReference>
<feature type="compositionally biased region" description="Low complexity" evidence="1">
    <location>
        <begin position="190"/>
        <end position="222"/>
    </location>
</feature>
<keyword evidence="5" id="KW-1185">Reference proteome</keyword>
<evidence type="ECO:0000313" key="4">
    <source>
        <dbReference type="EMBL" id="UZW75441.1"/>
    </source>
</evidence>
<protein>
    <submittedName>
        <fullName evidence="4">Pilus (MSHA type) biogenesis protein MshL</fullName>
    </submittedName>
</protein>
<name>A0A9E8KJV7_9ALTE</name>
<evidence type="ECO:0000256" key="1">
    <source>
        <dbReference type="SAM" id="MobiDB-lite"/>
    </source>
</evidence>